<dbReference type="EMBL" id="WTYJ01000002">
    <property type="protein sequence ID" value="MXO99637.1"/>
    <property type="molecule type" value="Genomic_DNA"/>
</dbReference>
<dbReference type="SUPFAM" id="SSF53474">
    <property type="entry name" value="alpha/beta-Hydrolases"/>
    <property type="match status" value="1"/>
</dbReference>
<keyword evidence="3" id="KW-1185">Reference proteome</keyword>
<sequence length="434" mass="45965">MARKFLYVFAILIVIVLGAGFALRIFSDKAIEIAFVPSAEFVEQDPLQANAYLDPDMWFSRPGFAPDKDPSRWQPAYAADPAAPAPTGTASASPTPAPVAIAPATASPTPATTAAAQPAPVPAGTDAAPAGPGYAVFFVHPTSFLERTQWNGPLTDAKSHDRARLFLRGMASAFNRADEIWAPRYRQATFGAFLTDSPNAKLALDAAYHDVEQAFDVFLDSVDKDKPIVLAGHSQGAMHILRLLRERGSDPALRSRIAMVYPVGWPVSLQHDLPALGLPACATPQQGGCIATWTSFAEPAEPGLMMEIYGKSAGFDGQPRGSSPVLCVNPINGLMGGTAQAADNLGTLVPNAELTSGELIRGAVPARCDANGLLMIGDPPNLGAYVLPGNNYHVYDIPLFWANLQVDVPRRVAAWAQNRPPVPAGPTRAAAATR</sequence>
<accession>A0A6I4TXY9</accession>
<dbReference type="Proteomes" id="UP000469430">
    <property type="component" value="Unassembled WGS sequence"/>
</dbReference>
<organism evidence="2 3">
    <name type="scientific">Croceibacterium xixiisoli</name>
    <dbReference type="NCBI Taxonomy" id="1476466"/>
    <lineage>
        <taxon>Bacteria</taxon>
        <taxon>Pseudomonadati</taxon>
        <taxon>Pseudomonadota</taxon>
        <taxon>Alphaproteobacteria</taxon>
        <taxon>Sphingomonadales</taxon>
        <taxon>Erythrobacteraceae</taxon>
        <taxon>Croceibacterium</taxon>
    </lineage>
</organism>
<gene>
    <name evidence="2" type="ORF">GRI97_11620</name>
</gene>
<dbReference type="Pfam" id="PF11288">
    <property type="entry name" value="DUF3089"/>
    <property type="match status" value="1"/>
</dbReference>
<evidence type="ECO:0000313" key="3">
    <source>
        <dbReference type="Proteomes" id="UP000469430"/>
    </source>
</evidence>
<dbReference type="Gene3D" id="3.40.50.1820">
    <property type="entry name" value="alpha/beta hydrolase"/>
    <property type="match status" value="1"/>
</dbReference>
<protein>
    <submittedName>
        <fullName evidence="2">DUF3089 domain-containing protein</fullName>
    </submittedName>
</protein>
<dbReference type="OrthoDB" id="9794645at2"/>
<proteinExistence type="predicted"/>
<dbReference type="InterPro" id="IPR029058">
    <property type="entry name" value="AB_hydrolase_fold"/>
</dbReference>
<evidence type="ECO:0000256" key="1">
    <source>
        <dbReference type="SAM" id="MobiDB-lite"/>
    </source>
</evidence>
<dbReference type="InterPro" id="IPR021440">
    <property type="entry name" value="DUF3089"/>
</dbReference>
<comment type="caution">
    <text evidence="2">The sequence shown here is derived from an EMBL/GenBank/DDBJ whole genome shotgun (WGS) entry which is preliminary data.</text>
</comment>
<name>A0A6I4TXY9_9SPHN</name>
<reference evidence="2 3" key="1">
    <citation type="submission" date="2019-12" db="EMBL/GenBank/DDBJ databases">
        <title>Genomic-based taxomic classification of the family Erythrobacteraceae.</title>
        <authorList>
            <person name="Xu L."/>
        </authorList>
    </citation>
    <scope>NUCLEOTIDE SEQUENCE [LARGE SCALE GENOMIC DNA]</scope>
    <source>
        <strain evidence="2 3">S36</strain>
    </source>
</reference>
<feature type="region of interest" description="Disordered" evidence="1">
    <location>
        <begin position="69"/>
        <end position="126"/>
    </location>
</feature>
<dbReference type="AlphaFoldDB" id="A0A6I4TXY9"/>
<feature type="compositionally biased region" description="Low complexity" evidence="1">
    <location>
        <begin position="75"/>
        <end position="126"/>
    </location>
</feature>
<evidence type="ECO:0000313" key="2">
    <source>
        <dbReference type="EMBL" id="MXO99637.1"/>
    </source>
</evidence>
<dbReference type="RefSeq" id="WP_161391342.1">
    <property type="nucleotide sequence ID" value="NZ_JBHSCP010000001.1"/>
</dbReference>